<name>A0A183DFE8_9BILA</name>
<keyword evidence="8" id="KW-1185">Reference proteome</keyword>
<comment type="similarity">
    <text evidence="2">Belongs to the vacuolar ATPase subunit S1 family.</text>
</comment>
<dbReference type="InterPro" id="IPR008388">
    <property type="entry name" value="Ac45_acc_su"/>
</dbReference>
<dbReference type="Proteomes" id="UP000271098">
    <property type="component" value="Unassembled WGS sequence"/>
</dbReference>
<dbReference type="EMBL" id="UYRT01019251">
    <property type="protein sequence ID" value="VDK58333.1"/>
    <property type="molecule type" value="Genomic_DNA"/>
</dbReference>
<dbReference type="PANTHER" id="PTHR12471">
    <property type="entry name" value="VACUOLAR ATP SYNTHASE SUBUNIT S1"/>
    <property type="match status" value="1"/>
</dbReference>
<evidence type="ECO:0000256" key="3">
    <source>
        <dbReference type="ARBA" id="ARBA00022692"/>
    </source>
</evidence>
<dbReference type="GO" id="GO:0033176">
    <property type="term" value="C:proton-transporting V-type ATPase complex"/>
    <property type="evidence" value="ECO:0007669"/>
    <property type="project" value="TreeGrafter"/>
</dbReference>
<evidence type="ECO:0000313" key="8">
    <source>
        <dbReference type="Proteomes" id="UP000271098"/>
    </source>
</evidence>
<comment type="subcellular location">
    <subcellularLocation>
        <location evidence="1">Membrane</location>
        <topology evidence="1">Single-pass membrane protein</topology>
    </subcellularLocation>
</comment>
<gene>
    <name evidence="7" type="ORF">GPUH_LOCUS7439</name>
</gene>
<reference evidence="7 8" key="2">
    <citation type="submission" date="2018-11" db="EMBL/GenBank/DDBJ databases">
        <authorList>
            <consortium name="Pathogen Informatics"/>
        </authorList>
    </citation>
    <scope>NUCLEOTIDE SEQUENCE [LARGE SCALE GENOMIC DNA]</scope>
</reference>
<organism evidence="9">
    <name type="scientific">Gongylonema pulchrum</name>
    <dbReference type="NCBI Taxonomy" id="637853"/>
    <lineage>
        <taxon>Eukaryota</taxon>
        <taxon>Metazoa</taxon>
        <taxon>Ecdysozoa</taxon>
        <taxon>Nematoda</taxon>
        <taxon>Chromadorea</taxon>
        <taxon>Rhabditida</taxon>
        <taxon>Spirurina</taxon>
        <taxon>Spiruromorpha</taxon>
        <taxon>Spiruroidea</taxon>
        <taxon>Gongylonematidae</taxon>
        <taxon>Gongylonema</taxon>
    </lineage>
</organism>
<dbReference type="InterPro" id="IPR046756">
    <property type="entry name" value="VAS1/VOA1_TM"/>
</dbReference>
<dbReference type="GO" id="GO:0030641">
    <property type="term" value="P:regulation of cellular pH"/>
    <property type="evidence" value="ECO:0007669"/>
    <property type="project" value="TreeGrafter"/>
</dbReference>
<evidence type="ECO:0000256" key="2">
    <source>
        <dbReference type="ARBA" id="ARBA00009037"/>
    </source>
</evidence>
<evidence type="ECO:0000256" key="4">
    <source>
        <dbReference type="ARBA" id="ARBA00022989"/>
    </source>
</evidence>
<dbReference type="Pfam" id="PF20520">
    <property type="entry name" value="Ac45-VOA1_TM"/>
    <property type="match status" value="1"/>
</dbReference>
<dbReference type="GO" id="GO:0001671">
    <property type="term" value="F:ATPase activator activity"/>
    <property type="evidence" value="ECO:0007669"/>
    <property type="project" value="TreeGrafter"/>
</dbReference>
<proteinExistence type="inferred from homology"/>
<evidence type="ECO:0000313" key="9">
    <source>
        <dbReference type="WBParaSite" id="GPUH_0000744801-mRNA-1"/>
    </source>
</evidence>
<dbReference type="WBParaSite" id="GPUH_0000744801-mRNA-1">
    <property type="protein sequence ID" value="GPUH_0000744801-mRNA-1"/>
    <property type="gene ID" value="GPUH_0000744801"/>
</dbReference>
<keyword evidence="5" id="KW-0472">Membrane</keyword>
<feature type="domain" description="V-type proton ATPase subunit S1/VOA1 transmembrane" evidence="6">
    <location>
        <begin position="1"/>
        <end position="31"/>
    </location>
</feature>
<dbReference type="OrthoDB" id="9985059at2759"/>
<dbReference type="AlphaFoldDB" id="A0A183DFE8"/>
<keyword evidence="3" id="KW-0812">Transmembrane</keyword>
<dbReference type="PANTHER" id="PTHR12471:SF7">
    <property type="entry name" value="V-TYPE PROTON ATPASE SUBUNIT S1"/>
    <property type="match status" value="1"/>
</dbReference>
<keyword evidence="4" id="KW-1133">Transmembrane helix</keyword>
<evidence type="ECO:0000256" key="1">
    <source>
        <dbReference type="ARBA" id="ARBA00004167"/>
    </source>
</evidence>
<accession>A0A183DFE8</accession>
<sequence>MGIIVAVVFASILLFGFLMLQSIQTMDRLDDPKQGQLVVNFRE</sequence>
<protein>
    <submittedName>
        <fullName evidence="9">Ac45-VOA1_TM domain-containing protein</fullName>
    </submittedName>
</protein>
<reference evidence="9" key="1">
    <citation type="submission" date="2016-06" db="UniProtKB">
        <authorList>
            <consortium name="WormBaseParasite"/>
        </authorList>
    </citation>
    <scope>IDENTIFICATION</scope>
</reference>
<evidence type="ECO:0000313" key="7">
    <source>
        <dbReference type="EMBL" id="VDK58333.1"/>
    </source>
</evidence>
<evidence type="ECO:0000256" key="5">
    <source>
        <dbReference type="ARBA" id="ARBA00023136"/>
    </source>
</evidence>
<evidence type="ECO:0000259" key="6">
    <source>
        <dbReference type="Pfam" id="PF20520"/>
    </source>
</evidence>